<evidence type="ECO:0000313" key="1">
    <source>
        <dbReference type="EMBL" id="KAJ4703184.1"/>
    </source>
</evidence>
<reference evidence="1 2" key="1">
    <citation type="journal article" date="2023" name="Science">
        <title>Complex scaffold remodeling in plant triterpene biosynthesis.</title>
        <authorList>
            <person name="De La Pena R."/>
            <person name="Hodgson H."/>
            <person name="Liu J.C."/>
            <person name="Stephenson M.J."/>
            <person name="Martin A.C."/>
            <person name="Owen C."/>
            <person name="Harkess A."/>
            <person name="Leebens-Mack J."/>
            <person name="Jimenez L.E."/>
            <person name="Osbourn A."/>
            <person name="Sattely E.S."/>
        </authorList>
    </citation>
    <scope>NUCLEOTIDE SEQUENCE [LARGE SCALE GENOMIC DNA]</scope>
    <source>
        <strain evidence="2">cv. JPN11</strain>
        <tissue evidence="1">Leaf</tissue>
    </source>
</reference>
<dbReference type="Proteomes" id="UP001164539">
    <property type="component" value="Chromosome 13"/>
</dbReference>
<gene>
    <name evidence="1" type="ORF">OWV82_023117</name>
</gene>
<dbReference type="EMBL" id="CM051406">
    <property type="protein sequence ID" value="KAJ4703184.1"/>
    <property type="molecule type" value="Genomic_DNA"/>
</dbReference>
<evidence type="ECO:0000313" key="2">
    <source>
        <dbReference type="Proteomes" id="UP001164539"/>
    </source>
</evidence>
<protein>
    <submittedName>
        <fullName evidence="1">Cytochrome P450 family ent-kaurenoic acid oxidase</fullName>
    </submittedName>
</protein>
<comment type="caution">
    <text evidence="1">The sequence shown here is derived from an EMBL/GenBank/DDBJ whole genome shotgun (WGS) entry which is preliminary data.</text>
</comment>
<name>A0ACC1WW82_MELAZ</name>
<sequence length="489" mass="56107">MELDIFWLILAILVGTCVVALGFIKKITEWHYVRKFGEKRHSLPPGDMGWPFIGNNRSYHQALNADDPDRYMNDLVKRHGRTGIYKAHLLGSPSIIVTTPENFRRVLNDDDTFGVGYPVAMNILAGKRTFLNVQNVAHRRLRNLLLTPTTSHEALAIYLKNIEDLVISSLEDWSSRDKPVELLNELRRFAYRNVFRMALGADSDPIIDKMENLIADFHFGFQCSVVDIPGSGFHKARQAKKKLLNILQTEIDNRRAMKESGRQKPKGGMLDLMMEPQDESGRRLDDEEIIEVLLVLSFAGVSTPAHVSTWSTIFLHRHPEVLQKAKKEQEEIIKRRPSSQKGLSFAEIRQMEYLPRVIDEALRFFNIPFSDLRIAQKDTNINGYFIPKGWKVMLWTRAVHLDPEIYPAPLEYNPSRWDNRVVKPGSFVPFGGGARKCIGSDMAKIEILTYLHYFLLNYKLEQLNPVCPIVHLPQPRPADNCLARIVKLK</sequence>
<keyword evidence="2" id="KW-1185">Reference proteome</keyword>
<organism evidence="1 2">
    <name type="scientific">Melia azedarach</name>
    <name type="common">Chinaberry tree</name>
    <dbReference type="NCBI Taxonomy" id="155640"/>
    <lineage>
        <taxon>Eukaryota</taxon>
        <taxon>Viridiplantae</taxon>
        <taxon>Streptophyta</taxon>
        <taxon>Embryophyta</taxon>
        <taxon>Tracheophyta</taxon>
        <taxon>Spermatophyta</taxon>
        <taxon>Magnoliopsida</taxon>
        <taxon>eudicotyledons</taxon>
        <taxon>Gunneridae</taxon>
        <taxon>Pentapetalae</taxon>
        <taxon>rosids</taxon>
        <taxon>malvids</taxon>
        <taxon>Sapindales</taxon>
        <taxon>Meliaceae</taxon>
        <taxon>Melia</taxon>
    </lineage>
</organism>
<proteinExistence type="predicted"/>
<accession>A0ACC1WW82</accession>